<keyword evidence="7" id="KW-1185">Reference proteome</keyword>
<comment type="subcellular location">
    <subcellularLocation>
        <location evidence="1">Nucleus</location>
    </subcellularLocation>
</comment>
<dbReference type="Proteomes" id="UP000249829">
    <property type="component" value="Unassembled WGS sequence"/>
</dbReference>
<dbReference type="InterPro" id="IPR021858">
    <property type="entry name" value="Fun_TF"/>
</dbReference>
<dbReference type="PANTHER" id="PTHR37534">
    <property type="entry name" value="TRANSCRIPTIONAL ACTIVATOR PROTEIN UGA3"/>
    <property type="match status" value="1"/>
</dbReference>
<dbReference type="Pfam" id="PF11951">
    <property type="entry name" value="Fungal_trans_2"/>
    <property type="match status" value="1"/>
</dbReference>
<evidence type="ECO:0008006" key="8">
    <source>
        <dbReference type="Google" id="ProtNLM"/>
    </source>
</evidence>
<keyword evidence="5" id="KW-0539">Nucleus</keyword>
<dbReference type="EMBL" id="KZ825167">
    <property type="protein sequence ID" value="PYI16616.1"/>
    <property type="molecule type" value="Genomic_DNA"/>
</dbReference>
<sequence>MSTANPESTTTTKGKRTNSLAFAQTDCHTCASSGEHCDRRRPKCSTCLRQGRRCDGFVTPLSWDPRRMKTDDSAVHPLPADPSIMNNSTPPQRFQFVTGARARKPDLALSGLGTLGELCLDDFSIFESLMPDIFGSTPPLHAPTDSIGVEDPFMTEASDTTAPAVLPRTPPALLTGDDSVHPVDSVPQDEVHNDALMSSAEAFPPGPVDQSCPLARQSTAVHILSPRIAAPRPAILDTSIPNQHEWLLELYDSKFCVLPLTGDTTLNPFRCKRQTSQGSRLLFHSILALCCQHLKRLTGSSWSSEAAEHRRKAAQLLDTALQQGRQHAGSVNNLHLLEPILILFTLDCTLSASGTWATHLHRAHSMLEAAGGPGALISLRIRSQVGMLIWWDVTLALISRQRPIMRQAYLDHLIRWEAQDAWSFFDLTGCPGYLIARLYHLAELAQQSEIAASMKWLSFDRTPVLAIEREIRAWINEHDASLCSADDEASEPEEVESPADAVEEEKEFNRRQDAFHCAEAWRWTLLLYIESVFRRDWTKTPTRQRGRVGLRRPVRKIVDHTRCCRRSSQTQKQLLLPVFLAGSETLDPDLREFVTDYCAYWSEKSQYSMFDSVPVLLREIWASGMWWGAVVDSKTKGGQEEARQGQQGATATQFLFG</sequence>
<evidence type="ECO:0000256" key="2">
    <source>
        <dbReference type="ARBA" id="ARBA00023015"/>
    </source>
</evidence>
<evidence type="ECO:0000256" key="1">
    <source>
        <dbReference type="ARBA" id="ARBA00004123"/>
    </source>
</evidence>
<dbReference type="AlphaFoldDB" id="A0A2V5IAG1"/>
<dbReference type="GO" id="GO:0005634">
    <property type="term" value="C:nucleus"/>
    <property type="evidence" value="ECO:0007669"/>
    <property type="project" value="UniProtKB-SubCell"/>
</dbReference>
<evidence type="ECO:0000256" key="3">
    <source>
        <dbReference type="ARBA" id="ARBA00023125"/>
    </source>
</evidence>
<dbReference type="GO" id="GO:0003677">
    <property type="term" value="F:DNA binding"/>
    <property type="evidence" value="ECO:0007669"/>
    <property type="project" value="UniProtKB-KW"/>
</dbReference>
<evidence type="ECO:0000256" key="4">
    <source>
        <dbReference type="ARBA" id="ARBA00023163"/>
    </source>
</evidence>
<keyword evidence="3" id="KW-0238">DNA-binding</keyword>
<accession>A0A2V5IAG1</accession>
<dbReference type="STRING" id="1450538.A0A2V5IAG1"/>
<proteinExistence type="predicted"/>
<evidence type="ECO:0000313" key="7">
    <source>
        <dbReference type="Proteomes" id="UP000249829"/>
    </source>
</evidence>
<dbReference type="InterPro" id="IPR036864">
    <property type="entry name" value="Zn2-C6_fun-type_DNA-bd_sf"/>
</dbReference>
<organism evidence="6 7">
    <name type="scientific">Aspergillus violaceofuscus (strain CBS 115571)</name>
    <dbReference type="NCBI Taxonomy" id="1450538"/>
    <lineage>
        <taxon>Eukaryota</taxon>
        <taxon>Fungi</taxon>
        <taxon>Dikarya</taxon>
        <taxon>Ascomycota</taxon>
        <taxon>Pezizomycotina</taxon>
        <taxon>Eurotiomycetes</taxon>
        <taxon>Eurotiomycetidae</taxon>
        <taxon>Eurotiales</taxon>
        <taxon>Aspergillaceae</taxon>
        <taxon>Aspergillus</taxon>
    </lineage>
</organism>
<name>A0A2V5IAG1_ASPV1</name>
<evidence type="ECO:0000256" key="5">
    <source>
        <dbReference type="ARBA" id="ARBA00023242"/>
    </source>
</evidence>
<dbReference type="SUPFAM" id="SSF57701">
    <property type="entry name" value="Zn2/Cys6 DNA-binding domain"/>
    <property type="match status" value="1"/>
</dbReference>
<dbReference type="GO" id="GO:0008270">
    <property type="term" value="F:zinc ion binding"/>
    <property type="evidence" value="ECO:0007669"/>
    <property type="project" value="InterPro"/>
</dbReference>
<reference evidence="6 7" key="1">
    <citation type="submission" date="2018-02" db="EMBL/GenBank/DDBJ databases">
        <title>The genomes of Aspergillus section Nigri reveals drivers in fungal speciation.</title>
        <authorList>
            <consortium name="DOE Joint Genome Institute"/>
            <person name="Vesth T.C."/>
            <person name="Nybo J."/>
            <person name="Theobald S."/>
            <person name="Brandl J."/>
            <person name="Frisvad J.C."/>
            <person name="Nielsen K.F."/>
            <person name="Lyhne E.K."/>
            <person name="Kogle M.E."/>
            <person name="Kuo A."/>
            <person name="Riley R."/>
            <person name="Clum A."/>
            <person name="Nolan M."/>
            <person name="Lipzen A."/>
            <person name="Salamov A."/>
            <person name="Henrissat B."/>
            <person name="Wiebenga A."/>
            <person name="De vries R.P."/>
            <person name="Grigoriev I.V."/>
            <person name="Mortensen U.H."/>
            <person name="Andersen M.R."/>
            <person name="Baker S.E."/>
        </authorList>
    </citation>
    <scope>NUCLEOTIDE SEQUENCE [LARGE SCALE GENOMIC DNA]</scope>
    <source>
        <strain evidence="6 7">CBS 115571</strain>
    </source>
</reference>
<evidence type="ECO:0000313" key="6">
    <source>
        <dbReference type="EMBL" id="PYI16616.1"/>
    </source>
</evidence>
<dbReference type="OMA" id="FAQSDCH"/>
<dbReference type="GO" id="GO:0000981">
    <property type="term" value="F:DNA-binding transcription factor activity, RNA polymerase II-specific"/>
    <property type="evidence" value="ECO:0007669"/>
    <property type="project" value="InterPro"/>
</dbReference>
<keyword evidence="2" id="KW-0805">Transcription regulation</keyword>
<gene>
    <name evidence="6" type="ORF">BO99DRAFT_424655</name>
</gene>
<dbReference type="PANTHER" id="PTHR37534:SF46">
    <property type="entry name" value="ZN(II)2CYS6 TRANSCRIPTION FACTOR (EUROFUNG)"/>
    <property type="match status" value="1"/>
</dbReference>
<protein>
    <recommendedName>
        <fullName evidence="8">Zn(2)-C6 fungal-type domain-containing protein</fullName>
    </recommendedName>
</protein>
<keyword evidence="4" id="KW-0804">Transcription</keyword>